<dbReference type="HOGENOM" id="CLU_2170695_0_0_1"/>
<dbReference type="InParanoid" id="G2YSQ9"/>
<dbReference type="EMBL" id="FQ790351">
    <property type="protein sequence ID" value="CCD54657.1"/>
    <property type="molecule type" value="Genomic_DNA"/>
</dbReference>
<proteinExistence type="predicted"/>
<name>G2YSQ9_BOTF4</name>
<protein>
    <submittedName>
        <fullName evidence="1">Uncharacterized protein</fullName>
    </submittedName>
</protein>
<reference evidence="2" key="1">
    <citation type="journal article" date="2011" name="PLoS Genet.">
        <title>Genomic analysis of the necrotrophic fungal pathogens Sclerotinia sclerotiorum and Botrytis cinerea.</title>
        <authorList>
            <person name="Amselem J."/>
            <person name="Cuomo C.A."/>
            <person name="van Kan J.A."/>
            <person name="Viaud M."/>
            <person name="Benito E.P."/>
            <person name="Couloux A."/>
            <person name="Coutinho P.M."/>
            <person name="de Vries R.P."/>
            <person name="Dyer P.S."/>
            <person name="Fillinger S."/>
            <person name="Fournier E."/>
            <person name="Gout L."/>
            <person name="Hahn M."/>
            <person name="Kohn L."/>
            <person name="Lapalu N."/>
            <person name="Plummer K.M."/>
            <person name="Pradier J.M."/>
            <person name="Quevillon E."/>
            <person name="Sharon A."/>
            <person name="Simon A."/>
            <person name="ten Have A."/>
            <person name="Tudzynski B."/>
            <person name="Tudzynski P."/>
            <person name="Wincker P."/>
            <person name="Andrew M."/>
            <person name="Anthouard V."/>
            <person name="Beever R.E."/>
            <person name="Beffa R."/>
            <person name="Benoit I."/>
            <person name="Bouzid O."/>
            <person name="Brault B."/>
            <person name="Chen Z."/>
            <person name="Choquer M."/>
            <person name="Collemare J."/>
            <person name="Cotton P."/>
            <person name="Danchin E.G."/>
            <person name="Da Silva C."/>
            <person name="Gautier A."/>
            <person name="Giraud C."/>
            <person name="Giraud T."/>
            <person name="Gonzalez C."/>
            <person name="Grossetete S."/>
            <person name="Guldener U."/>
            <person name="Henrissat B."/>
            <person name="Howlett B.J."/>
            <person name="Kodira C."/>
            <person name="Kretschmer M."/>
            <person name="Lappartient A."/>
            <person name="Leroch M."/>
            <person name="Levis C."/>
            <person name="Mauceli E."/>
            <person name="Neuveglise C."/>
            <person name="Oeser B."/>
            <person name="Pearson M."/>
            <person name="Poulain J."/>
            <person name="Poussereau N."/>
            <person name="Quesneville H."/>
            <person name="Rascle C."/>
            <person name="Schumacher J."/>
            <person name="Segurens B."/>
            <person name="Sexton A."/>
            <person name="Silva E."/>
            <person name="Sirven C."/>
            <person name="Soanes D.M."/>
            <person name="Talbot N.J."/>
            <person name="Templeton M."/>
            <person name="Yandava C."/>
            <person name="Yarden O."/>
            <person name="Zeng Q."/>
            <person name="Rollins J.A."/>
            <person name="Lebrun M.H."/>
            <person name="Dickman M."/>
        </authorList>
    </citation>
    <scope>NUCLEOTIDE SEQUENCE [LARGE SCALE GENOMIC DNA]</scope>
    <source>
        <strain evidence="2">T4</strain>
    </source>
</reference>
<organism evidence="1 2">
    <name type="scientific">Botryotinia fuckeliana (strain T4)</name>
    <name type="common">Noble rot fungus</name>
    <name type="synonym">Botrytis cinerea</name>
    <dbReference type="NCBI Taxonomy" id="999810"/>
    <lineage>
        <taxon>Eukaryota</taxon>
        <taxon>Fungi</taxon>
        <taxon>Dikarya</taxon>
        <taxon>Ascomycota</taxon>
        <taxon>Pezizomycotina</taxon>
        <taxon>Leotiomycetes</taxon>
        <taxon>Helotiales</taxon>
        <taxon>Sclerotiniaceae</taxon>
        <taxon>Botrytis</taxon>
    </lineage>
</organism>
<sequence>MDPAFVPSEIAVRHIVHHKFTIEIGPSVQSCPFYVVSRIEHWLLQSSEFKIQYPVSSIQYPVSSVQCPVSNITIQNSKAQTAKSPPPSTTSSKKVAWGYGTEYERAPLIN</sequence>
<accession>G2YSQ9</accession>
<dbReference type="AlphaFoldDB" id="G2YSQ9"/>
<evidence type="ECO:0000313" key="1">
    <source>
        <dbReference type="EMBL" id="CCD54657.1"/>
    </source>
</evidence>
<evidence type="ECO:0000313" key="2">
    <source>
        <dbReference type="Proteomes" id="UP000008177"/>
    </source>
</evidence>
<gene>
    <name evidence="1" type="ORF">BofuT4_P127050.1</name>
</gene>
<dbReference type="Proteomes" id="UP000008177">
    <property type="component" value="Unplaced contigs"/>
</dbReference>